<dbReference type="InterPro" id="IPR023174">
    <property type="entry name" value="PDEase_CS"/>
</dbReference>
<evidence type="ECO:0000313" key="6">
    <source>
        <dbReference type="Proteomes" id="UP000195602"/>
    </source>
</evidence>
<evidence type="ECO:0000313" key="5">
    <source>
        <dbReference type="EMBL" id="OVF09582.1"/>
    </source>
</evidence>
<accession>A0AA91Q2I5</accession>
<gene>
    <name evidence="5" type="ORF">A9F13_04g00561</name>
</gene>
<name>A0AA91Q2I5_CLALS</name>
<dbReference type="CDD" id="cd00077">
    <property type="entry name" value="HDc"/>
    <property type="match status" value="1"/>
</dbReference>
<comment type="caution">
    <text evidence="5">The sequence shown here is derived from an EMBL/GenBank/DDBJ whole genome shotgun (WGS) entry which is preliminary data.</text>
</comment>
<dbReference type="Proteomes" id="UP000195602">
    <property type="component" value="Unassembled WGS sequence"/>
</dbReference>
<dbReference type="InterPro" id="IPR003607">
    <property type="entry name" value="HD/PDEase_dom"/>
</dbReference>
<dbReference type="EC" id="3.1.4.-" evidence="3"/>
<keyword evidence="1 3" id="KW-0479">Metal-binding</keyword>
<evidence type="ECO:0000256" key="3">
    <source>
        <dbReference type="RuleBase" id="RU363067"/>
    </source>
</evidence>
<feature type="domain" description="PDEase" evidence="4">
    <location>
        <begin position="197"/>
        <end position="577"/>
    </location>
</feature>
<reference evidence="5 6" key="1">
    <citation type="submission" date="2017-04" db="EMBL/GenBank/DDBJ databases">
        <title>Draft genome of the yeast Clavispora lusitaniae type strain CBS 6936.</title>
        <authorList>
            <person name="Durrens P."/>
            <person name="Klopp C."/>
            <person name="Biteau N."/>
            <person name="Fitton-Ouhabi V."/>
            <person name="Dementhon K."/>
            <person name="Accoceberry I."/>
            <person name="Sherman D.J."/>
            <person name="Noel T."/>
        </authorList>
    </citation>
    <scope>NUCLEOTIDE SEQUENCE [LARGE SCALE GENOMIC DNA]</scope>
    <source>
        <strain evidence="5 6">CBS 6936</strain>
    </source>
</reference>
<dbReference type="GO" id="GO:0004114">
    <property type="term" value="F:3',5'-cyclic-nucleotide phosphodiesterase activity"/>
    <property type="evidence" value="ECO:0007669"/>
    <property type="project" value="InterPro"/>
</dbReference>
<dbReference type="SUPFAM" id="SSF109604">
    <property type="entry name" value="HD-domain/PDEase-like"/>
    <property type="match status" value="1"/>
</dbReference>
<comment type="similarity">
    <text evidence="3">Belongs to the cyclic nucleotide phosphodiesterase family.</text>
</comment>
<dbReference type="Gene3D" id="1.10.1300.10">
    <property type="entry name" value="3'5'-cyclic nucleotide phosphodiesterase, catalytic domain"/>
    <property type="match status" value="1"/>
</dbReference>
<organism evidence="5 6">
    <name type="scientific">Clavispora lusitaniae</name>
    <name type="common">Candida lusitaniae</name>
    <dbReference type="NCBI Taxonomy" id="36911"/>
    <lineage>
        <taxon>Eukaryota</taxon>
        <taxon>Fungi</taxon>
        <taxon>Dikarya</taxon>
        <taxon>Ascomycota</taxon>
        <taxon>Saccharomycotina</taxon>
        <taxon>Pichiomycetes</taxon>
        <taxon>Metschnikowiaceae</taxon>
        <taxon>Clavispora</taxon>
    </lineage>
</organism>
<dbReference type="PROSITE" id="PS00126">
    <property type="entry name" value="PDEASE_I_1"/>
    <property type="match status" value="1"/>
</dbReference>
<evidence type="ECO:0000259" key="4">
    <source>
        <dbReference type="PROSITE" id="PS51845"/>
    </source>
</evidence>
<dbReference type="SMART" id="SM00471">
    <property type="entry name" value="HDc"/>
    <property type="match status" value="1"/>
</dbReference>
<dbReference type="PANTHER" id="PTHR11347">
    <property type="entry name" value="CYCLIC NUCLEOTIDE PHOSPHODIESTERASE"/>
    <property type="match status" value="1"/>
</dbReference>
<dbReference type="GO" id="GO:0007165">
    <property type="term" value="P:signal transduction"/>
    <property type="evidence" value="ECO:0007669"/>
    <property type="project" value="InterPro"/>
</dbReference>
<dbReference type="EMBL" id="LYUB02000004">
    <property type="protein sequence ID" value="OVF09582.1"/>
    <property type="molecule type" value="Genomic_DNA"/>
</dbReference>
<dbReference type="InterPro" id="IPR036971">
    <property type="entry name" value="PDEase_catalytic_dom_sf"/>
</dbReference>
<sequence length="578" mass="64482">MAEIFFLNVEPPASAPVFGLPTSAIHHPSSLVALISSLFQKGNSEQDIDHIVMVILDPTSTHGAGRTELDRLSCEDTTLLLRYFFCHLNLVVVDVNALKSGNNATVLKSAVDKANSVLKDRISRVATWTGTGGFNVNDFFGDVALGVDHKQSLAMSDVISTMSSMLDHNGNKTPVIEAKLKHLLHLIVSHVDFKLLLEDHSDAHLAKLCHYVGHWSFPAHELSNDDLVYCVFLILRHAIEFAEAQGETLFSTSSNELLALVFMVRDTYNNGNPFHNFRHAVDVLQACFHFLLRMKCLPEFLQFESDPHTNEESYFKGIKTAYESVTLVATPSVELENDSSVPHLNARQTLALLVAALGHDVGHPGVTNAFMIKNNAPTSQIFSERSVLESYHSSVFINKILRINAPYLLEQSAGPESKLTMKNLIIGSILATDMAEHFEYINKLKTFGQYSSNDEKVTLISSLLIKCADISNVTRPLRVSSQWASVLSREFEEVDVLDKLVSTNNKVNLSVKYPKLAYSLDDILNTNPYIHKGQIFFISTFAEGLFRSISELLPELCFTCDIIKENKSFWMKRNQMTA</sequence>
<keyword evidence="2 3" id="KW-0378">Hydrolase</keyword>
<dbReference type="AlphaFoldDB" id="A0AA91Q2I5"/>
<dbReference type="KEGG" id="clus:A9F13_04g00561"/>
<evidence type="ECO:0000256" key="2">
    <source>
        <dbReference type="ARBA" id="ARBA00022801"/>
    </source>
</evidence>
<protein>
    <recommendedName>
        <fullName evidence="3">Phosphodiesterase</fullName>
        <ecNumber evidence="3">3.1.4.-</ecNumber>
    </recommendedName>
</protein>
<comment type="cofactor">
    <cofactor evidence="3">
        <name>a divalent metal cation</name>
        <dbReference type="ChEBI" id="CHEBI:60240"/>
    </cofactor>
    <text evidence="3">Binds 2 divalent metal cations per subunit. Site 1 may preferentially bind zinc ions, while site 2 has a preference for magnesium and/or manganese ions.</text>
</comment>
<dbReference type="Pfam" id="PF00233">
    <property type="entry name" value="PDEase_I"/>
    <property type="match status" value="1"/>
</dbReference>
<dbReference type="GO" id="GO:0046872">
    <property type="term" value="F:metal ion binding"/>
    <property type="evidence" value="ECO:0007669"/>
    <property type="project" value="UniProtKB-KW"/>
</dbReference>
<proteinExistence type="inferred from homology"/>
<evidence type="ECO:0000256" key="1">
    <source>
        <dbReference type="ARBA" id="ARBA00022723"/>
    </source>
</evidence>
<dbReference type="PROSITE" id="PS51845">
    <property type="entry name" value="PDEASE_I_2"/>
    <property type="match status" value="1"/>
</dbReference>
<dbReference type="InterPro" id="IPR002073">
    <property type="entry name" value="PDEase_catalytic_dom"/>
</dbReference>